<evidence type="ECO:0000256" key="1">
    <source>
        <dbReference type="ARBA" id="ARBA00010638"/>
    </source>
</evidence>
<keyword evidence="4" id="KW-0479">Metal-binding</keyword>
<dbReference type="GO" id="GO:0030272">
    <property type="term" value="F:5-formyltetrahydrofolate cyclo-ligase activity"/>
    <property type="evidence" value="ECO:0007669"/>
    <property type="project" value="UniProtKB-EC"/>
</dbReference>
<dbReference type="EC" id="6.3.3.2" evidence="4"/>
<evidence type="ECO:0000256" key="3">
    <source>
        <dbReference type="ARBA" id="ARBA00022840"/>
    </source>
</evidence>
<dbReference type="RefSeq" id="WP_382420333.1">
    <property type="nucleotide sequence ID" value="NZ_JBHSCW010000001.1"/>
</dbReference>
<dbReference type="PANTHER" id="PTHR23407">
    <property type="entry name" value="ATPASE INHIBITOR/5-FORMYLTETRAHYDROFOLATE CYCLO-LIGASE"/>
    <property type="match status" value="1"/>
</dbReference>
<dbReference type="EMBL" id="JBHSCW010000001">
    <property type="protein sequence ID" value="MFC4350159.1"/>
    <property type="molecule type" value="Genomic_DNA"/>
</dbReference>
<keyword evidence="2 4" id="KW-0547">Nucleotide-binding</keyword>
<dbReference type="Proteomes" id="UP001595799">
    <property type="component" value="Unassembled WGS sequence"/>
</dbReference>
<reference evidence="6" key="1">
    <citation type="journal article" date="2019" name="Int. J. Syst. Evol. Microbiol.">
        <title>The Global Catalogue of Microorganisms (GCM) 10K type strain sequencing project: providing services to taxonomists for standard genome sequencing and annotation.</title>
        <authorList>
            <consortium name="The Broad Institute Genomics Platform"/>
            <consortium name="The Broad Institute Genome Sequencing Center for Infectious Disease"/>
            <person name="Wu L."/>
            <person name="Ma J."/>
        </authorList>
    </citation>
    <scope>NUCLEOTIDE SEQUENCE [LARGE SCALE GENOMIC DNA]</scope>
    <source>
        <strain evidence="6">CECT 8472</strain>
    </source>
</reference>
<evidence type="ECO:0000313" key="5">
    <source>
        <dbReference type="EMBL" id="MFC4350159.1"/>
    </source>
</evidence>
<sequence length="187" mass="21187">MDGKELQAWRKEKRRELLAARTALDRETRRRYGEAIERQLVEILGNVSGHTVGAYWPFRGEFNVHPLLERLQAQGAQLALPVVVEKASPLEFWSWKPGDPLGRGIWDIPIPKERDSVRPDILLVPLVGYDNEGYRLGYGGGYYDRTLAQYTRKPLAIGIGYTLGHLESIDPQDFDIPMSRIVTEASG</sequence>
<dbReference type="Pfam" id="PF01812">
    <property type="entry name" value="5-FTHF_cyc-lig"/>
    <property type="match status" value="1"/>
</dbReference>
<protein>
    <recommendedName>
        <fullName evidence="4">5-formyltetrahydrofolate cyclo-ligase</fullName>
        <ecNumber evidence="4">6.3.3.2</ecNumber>
    </recommendedName>
</protein>
<comment type="catalytic activity">
    <reaction evidence="4">
        <text>(6S)-5-formyl-5,6,7,8-tetrahydrofolate + ATP = (6R)-5,10-methenyltetrahydrofolate + ADP + phosphate</text>
        <dbReference type="Rhea" id="RHEA:10488"/>
        <dbReference type="ChEBI" id="CHEBI:30616"/>
        <dbReference type="ChEBI" id="CHEBI:43474"/>
        <dbReference type="ChEBI" id="CHEBI:57455"/>
        <dbReference type="ChEBI" id="CHEBI:57457"/>
        <dbReference type="ChEBI" id="CHEBI:456216"/>
        <dbReference type="EC" id="6.3.3.2"/>
    </reaction>
</comment>
<comment type="cofactor">
    <cofactor evidence="4">
        <name>Mg(2+)</name>
        <dbReference type="ChEBI" id="CHEBI:18420"/>
    </cofactor>
</comment>
<gene>
    <name evidence="5" type="ORF">ACFOW6_01245</name>
</gene>
<dbReference type="Gene3D" id="3.40.50.10420">
    <property type="entry name" value="NagB/RpiA/CoA transferase-like"/>
    <property type="match status" value="1"/>
</dbReference>
<evidence type="ECO:0000256" key="4">
    <source>
        <dbReference type="RuleBase" id="RU361279"/>
    </source>
</evidence>
<dbReference type="PIRSF" id="PIRSF006806">
    <property type="entry name" value="FTHF_cligase"/>
    <property type="match status" value="1"/>
</dbReference>
<evidence type="ECO:0000313" key="6">
    <source>
        <dbReference type="Proteomes" id="UP001595799"/>
    </source>
</evidence>
<comment type="caution">
    <text evidence="5">The sequence shown here is derived from an EMBL/GenBank/DDBJ whole genome shotgun (WGS) entry which is preliminary data.</text>
</comment>
<dbReference type="PANTHER" id="PTHR23407:SF1">
    <property type="entry name" value="5-FORMYLTETRAHYDROFOLATE CYCLO-LIGASE"/>
    <property type="match status" value="1"/>
</dbReference>
<proteinExistence type="inferred from homology"/>
<evidence type="ECO:0000256" key="2">
    <source>
        <dbReference type="ARBA" id="ARBA00022741"/>
    </source>
</evidence>
<dbReference type="InterPro" id="IPR024185">
    <property type="entry name" value="FTHF_cligase-like_sf"/>
</dbReference>
<comment type="similarity">
    <text evidence="1 4">Belongs to the 5-formyltetrahydrofolate cyclo-ligase family.</text>
</comment>
<dbReference type="InterPro" id="IPR002698">
    <property type="entry name" value="FTHF_cligase"/>
</dbReference>
<dbReference type="NCBIfam" id="TIGR02727">
    <property type="entry name" value="MTHFS_bact"/>
    <property type="match status" value="1"/>
</dbReference>
<organism evidence="5 6">
    <name type="scientific">Fodinicurvata halophila</name>
    <dbReference type="NCBI Taxonomy" id="1419723"/>
    <lineage>
        <taxon>Bacteria</taxon>
        <taxon>Pseudomonadati</taxon>
        <taxon>Pseudomonadota</taxon>
        <taxon>Alphaproteobacteria</taxon>
        <taxon>Rhodospirillales</taxon>
        <taxon>Rhodovibrionaceae</taxon>
        <taxon>Fodinicurvata</taxon>
    </lineage>
</organism>
<keyword evidence="6" id="KW-1185">Reference proteome</keyword>
<accession>A0ABV8UGU2</accession>
<keyword evidence="3 4" id="KW-0067">ATP-binding</keyword>
<name>A0ABV8UGU2_9PROT</name>
<keyword evidence="5" id="KW-0436">Ligase</keyword>
<dbReference type="InterPro" id="IPR037171">
    <property type="entry name" value="NagB/RpiA_transferase-like"/>
</dbReference>
<keyword evidence="4" id="KW-0460">Magnesium</keyword>
<dbReference type="SUPFAM" id="SSF100950">
    <property type="entry name" value="NagB/RpiA/CoA transferase-like"/>
    <property type="match status" value="1"/>
</dbReference>